<comment type="caution">
    <text evidence="1">The sequence shown here is derived from an EMBL/GenBank/DDBJ whole genome shotgun (WGS) entry which is preliminary data.</text>
</comment>
<reference evidence="1 2" key="1">
    <citation type="journal article" date="2012" name="J. Bacteriol.">
        <title>Draft Genome Sequence of Vibrio fischeri SR5, a Strain Isolated from the Light Organ of the Mediterranean Squid Sepiola robusta.</title>
        <authorList>
            <person name="Gyllborg M.C."/>
            <person name="Sahl J.W."/>
            <person name="Cronin D.C.III."/>
            <person name="Rasko D.A."/>
            <person name="Mandel M.J."/>
        </authorList>
    </citation>
    <scope>NUCLEOTIDE SEQUENCE [LARGE SCALE GENOMIC DNA]</scope>
    <source>
        <strain evidence="1 2">SR5</strain>
    </source>
</reference>
<evidence type="ECO:0000313" key="1">
    <source>
        <dbReference type="EMBL" id="EHN70791.1"/>
    </source>
</evidence>
<proteinExistence type="predicted"/>
<protein>
    <submittedName>
        <fullName evidence="1">Uncharacterized protein</fullName>
    </submittedName>
</protein>
<gene>
    <name evidence="1" type="ORF">VFSR5_0570</name>
</gene>
<dbReference type="AlphaFoldDB" id="A0AAV3EVE8"/>
<name>A0AAV3EVE8_ALIFS</name>
<dbReference type="EMBL" id="AHIH01000003">
    <property type="protein sequence ID" value="EHN70791.1"/>
    <property type="molecule type" value="Genomic_DNA"/>
</dbReference>
<organism evidence="1 2">
    <name type="scientific">Aliivibrio fischeri SR5</name>
    <dbReference type="NCBI Taxonomy" id="1088719"/>
    <lineage>
        <taxon>Bacteria</taxon>
        <taxon>Pseudomonadati</taxon>
        <taxon>Pseudomonadota</taxon>
        <taxon>Gammaproteobacteria</taxon>
        <taxon>Vibrionales</taxon>
        <taxon>Vibrionaceae</taxon>
        <taxon>Aliivibrio</taxon>
    </lineage>
</organism>
<dbReference type="Proteomes" id="UP000004521">
    <property type="component" value="Chromosome I"/>
</dbReference>
<accession>A0AAV3EVE8</accession>
<evidence type="ECO:0000313" key="2">
    <source>
        <dbReference type="Proteomes" id="UP000004521"/>
    </source>
</evidence>
<sequence length="48" mass="5624">MAEVEKFELPPRAFLWWGNPLLFPKLQVAKRLISFDMSLLKYGWGGEI</sequence>